<feature type="region of interest" description="Disordered" evidence="1">
    <location>
        <begin position="1"/>
        <end position="20"/>
    </location>
</feature>
<name>A0AAV4QRG1_9ARAC</name>
<keyword evidence="3" id="KW-1185">Reference proteome</keyword>
<gene>
    <name evidence="2" type="ORF">CDAR_592811</name>
</gene>
<comment type="caution">
    <text evidence="2">The sequence shown here is derived from an EMBL/GenBank/DDBJ whole genome shotgun (WGS) entry which is preliminary data.</text>
</comment>
<evidence type="ECO:0000313" key="3">
    <source>
        <dbReference type="Proteomes" id="UP001054837"/>
    </source>
</evidence>
<dbReference type="EMBL" id="BPLQ01004724">
    <property type="protein sequence ID" value="GIY10173.1"/>
    <property type="molecule type" value="Genomic_DNA"/>
</dbReference>
<sequence>MKKQVTGYSFQGGNSENSQSQMDCIPTFELPQHLQDIIQRRSAFTEHEICKYILGTPLKKRTLNQVPKIHVINSFTSLDQATDMQTDDSPTTQNRMPPVMISIEDQNTKDITNLIGSKFGNRLILKLAPKHLKCTALDNQSYQDLITYLQNNELNFYKTTPKSMRSLKTGDYGFLRNQSLRNPLNHHHQVTAKGKPTVSNLETIHTTNSTQPIMSQTIQEKKISIMPVFTHERNEAEVYLSPSDVFTRMSLILTALGHIPSLLFIHLSGDEDF</sequence>
<accession>A0AAV4QRG1</accession>
<organism evidence="2 3">
    <name type="scientific">Caerostris darwini</name>
    <dbReference type="NCBI Taxonomy" id="1538125"/>
    <lineage>
        <taxon>Eukaryota</taxon>
        <taxon>Metazoa</taxon>
        <taxon>Ecdysozoa</taxon>
        <taxon>Arthropoda</taxon>
        <taxon>Chelicerata</taxon>
        <taxon>Arachnida</taxon>
        <taxon>Araneae</taxon>
        <taxon>Araneomorphae</taxon>
        <taxon>Entelegynae</taxon>
        <taxon>Araneoidea</taxon>
        <taxon>Araneidae</taxon>
        <taxon>Caerostris</taxon>
    </lineage>
</organism>
<dbReference type="AlphaFoldDB" id="A0AAV4QRG1"/>
<reference evidence="2 3" key="1">
    <citation type="submission" date="2021-06" db="EMBL/GenBank/DDBJ databases">
        <title>Caerostris darwini draft genome.</title>
        <authorList>
            <person name="Kono N."/>
            <person name="Arakawa K."/>
        </authorList>
    </citation>
    <scope>NUCLEOTIDE SEQUENCE [LARGE SCALE GENOMIC DNA]</scope>
</reference>
<protein>
    <submittedName>
        <fullName evidence="2">Uncharacterized protein</fullName>
    </submittedName>
</protein>
<proteinExistence type="predicted"/>
<evidence type="ECO:0000256" key="1">
    <source>
        <dbReference type="SAM" id="MobiDB-lite"/>
    </source>
</evidence>
<evidence type="ECO:0000313" key="2">
    <source>
        <dbReference type="EMBL" id="GIY10173.1"/>
    </source>
</evidence>
<dbReference type="Proteomes" id="UP001054837">
    <property type="component" value="Unassembled WGS sequence"/>
</dbReference>